<keyword evidence="1" id="KW-0472">Membrane</keyword>
<keyword evidence="3" id="KW-1185">Reference proteome</keyword>
<protein>
    <submittedName>
        <fullName evidence="2">Uncharacterized protein</fullName>
    </submittedName>
</protein>
<accession>A0A397SFG0</accession>
<dbReference type="EMBL" id="QKYT01000504">
    <property type="protein sequence ID" value="RIA84282.1"/>
    <property type="molecule type" value="Genomic_DNA"/>
</dbReference>
<evidence type="ECO:0000256" key="1">
    <source>
        <dbReference type="SAM" id="Phobius"/>
    </source>
</evidence>
<reference evidence="2 3" key="1">
    <citation type="submission" date="2018-06" db="EMBL/GenBank/DDBJ databases">
        <title>Comparative genomics reveals the genomic features of Rhizophagus irregularis, R. cerebriforme, R. diaphanum and Gigaspora rosea, and their symbiotic lifestyle signature.</title>
        <authorList>
            <person name="Morin E."/>
            <person name="San Clemente H."/>
            <person name="Chen E.C.H."/>
            <person name="De La Providencia I."/>
            <person name="Hainaut M."/>
            <person name="Kuo A."/>
            <person name="Kohler A."/>
            <person name="Murat C."/>
            <person name="Tang N."/>
            <person name="Roy S."/>
            <person name="Loubradou J."/>
            <person name="Henrissat B."/>
            <person name="Grigoriev I.V."/>
            <person name="Corradi N."/>
            <person name="Roux C."/>
            <person name="Martin F.M."/>
        </authorList>
    </citation>
    <scope>NUCLEOTIDE SEQUENCE [LARGE SCALE GENOMIC DNA]</scope>
    <source>
        <strain evidence="2 3">DAOM 227022</strain>
    </source>
</reference>
<keyword evidence="1" id="KW-1133">Transmembrane helix</keyword>
<name>A0A397SFG0_9GLOM</name>
<evidence type="ECO:0000313" key="2">
    <source>
        <dbReference type="EMBL" id="RIA84282.1"/>
    </source>
</evidence>
<evidence type="ECO:0000313" key="3">
    <source>
        <dbReference type="Proteomes" id="UP000265703"/>
    </source>
</evidence>
<feature type="transmembrane region" description="Helical" evidence="1">
    <location>
        <begin position="56"/>
        <end position="77"/>
    </location>
</feature>
<dbReference type="OrthoDB" id="2434658at2759"/>
<dbReference type="Proteomes" id="UP000265703">
    <property type="component" value="Unassembled WGS sequence"/>
</dbReference>
<keyword evidence="1" id="KW-0812">Transmembrane</keyword>
<organism evidence="2 3">
    <name type="scientific">Glomus cerebriforme</name>
    <dbReference type="NCBI Taxonomy" id="658196"/>
    <lineage>
        <taxon>Eukaryota</taxon>
        <taxon>Fungi</taxon>
        <taxon>Fungi incertae sedis</taxon>
        <taxon>Mucoromycota</taxon>
        <taxon>Glomeromycotina</taxon>
        <taxon>Glomeromycetes</taxon>
        <taxon>Glomerales</taxon>
        <taxon>Glomeraceae</taxon>
        <taxon>Glomus</taxon>
    </lineage>
</organism>
<dbReference type="AlphaFoldDB" id="A0A397SFG0"/>
<sequence>MVNAQQYIEQNYHKNFTEIIAREKDLGGHLDLSSYHNLKLINFSKNPKLTNLKLGYSPFLIVLSVVCTGIIDFSFLLNTPKVNEVHLPRQIGVGLHNSNEVARVIQSLAQASQIQLNQSKAKDMEIKTLKTTNQQQNTQLQELSSILFPNNSYNFTNIKAEVKKFKIQELTPQVRVKRTEFERLINNAINKVESNFTGIIDLLCQNKKQIDDEKNKDPLIQAHLKGQLIAYQNILQTKLTQEELKRILDKQTELSQLEMHLENLQK</sequence>
<comment type="caution">
    <text evidence="2">The sequence shown here is derived from an EMBL/GenBank/DDBJ whole genome shotgun (WGS) entry which is preliminary data.</text>
</comment>
<proteinExistence type="predicted"/>
<gene>
    <name evidence="2" type="ORF">C1645_422525</name>
</gene>